<sequence>MTVTRVRFHVEFSYRTRDACADFLALRLTSLHPVLRHFRVCRNARCAFGLLPFFGTPVLMGPLKVISEPRVRPSSVSPDEGKNGVGQRHRVVCRALLAGSGSPRSLEFCGCGPASSFSQPRLTRFRSRARRTVSPLPSAAYRGRSRCRRALPPLHCAMEEEEATAPPSPGVAAGGSYRRGFEFAGAGAHVRTVSVMPLVVSNVRNG</sequence>
<name>A0A843UC76_COLES</name>
<reference evidence="1" key="1">
    <citation type="submission" date="2017-07" db="EMBL/GenBank/DDBJ databases">
        <title>Taro Niue Genome Assembly and Annotation.</title>
        <authorList>
            <person name="Atibalentja N."/>
            <person name="Keating K."/>
            <person name="Fields C.J."/>
        </authorList>
    </citation>
    <scope>NUCLEOTIDE SEQUENCE</scope>
    <source>
        <strain evidence="1">Niue_2</strain>
        <tissue evidence="1">Leaf</tissue>
    </source>
</reference>
<evidence type="ECO:0000313" key="2">
    <source>
        <dbReference type="Proteomes" id="UP000652761"/>
    </source>
</evidence>
<dbReference type="Proteomes" id="UP000652761">
    <property type="component" value="Unassembled WGS sequence"/>
</dbReference>
<comment type="caution">
    <text evidence="1">The sequence shown here is derived from an EMBL/GenBank/DDBJ whole genome shotgun (WGS) entry which is preliminary data.</text>
</comment>
<accession>A0A843UC76</accession>
<dbReference type="EMBL" id="NMUH01000473">
    <property type="protein sequence ID" value="MQL79746.1"/>
    <property type="molecule type" value="Genomic_DNA"/>
</dbReference>
<keyword evidence="2" id="KW-1185">Reference proteome</keyword>
<gene>
    <name evidence="1" type="ORF">Taro_012177</name>
</gene>
<protein>
    <submittedName>
        <fullName evidence="1">Uncharacterized protein</fullName>
    </submittedName>
</protein>
<evidence type="ECO:0000313" key="1">
    <source>
        <dbReference type="EMBL" id="MQL79746.1"/>
    </source>
</evidence>
<organism evidence="1 2">
    <name type="scientific">Colocasia esculenta</name>
    <name type="common">Wild taro</name>
    <name type="synonym">Arum esculentum</name>
    <dbReference type="NCBI Taxonomy" id="4460"/>
    <lineage>
        <taxon>Eukaryota</taxon>
        <taxon>Viridiplantae</taxon>
        <taxon>Streptophyta</taxon>
        <taxon>Embryophyta</taxon>
        <taxon>Tracheophyta</taxon>
        <taxon>Spermatophyta</taxon>
        <taxon>Magnoliopsida</taxon>
        <taxon>Liliopsida</taxon>
        <taxon>Araceae</taxon>
        <taxon>Aroideae</taxon>
        <taxon>Colocasieae</taxon>
        <taxon>Colocasia</taxon>
    </lineage>
</organism>
<proteinExistence type="predicted"/>
<dbReference type="AlphaFoldDB" id="A0A843UC76"/>